<dbReference type="Proteomes" id="UP001218218">
    <property type="component" value="Unassembled WGS sequence"/>
</dbReference>
<proteinExistence type="predicted"/>
<sequence>MSLAHDTPGYEDVVLECLIAGLEILLDVALTPTCTPIPSLLFAVLLPRCRLLSVAITVSTWTTLSSTDTTSGCLRAAITVSTGSYLPDVVEALAKRWWNHSSFKTSAGACGRAIATQVHPRNEDTIIAAQQPVKPMHASSTRRKAGAPKRASAVLSPTSPGGADITIPEDESVNPFAGGNAASTSVGTGVRRGTSPITMPNCRIKSREGVSRGK</sequence>
<feature type="region of interest" description="Disordered" evidence="1">
    <location>
        <begin position="132"/>
        <end position="214"/>
    </location>
</feature>
<comment type="caution">
    <text evidence="2">The sequence shown here is derived from an EMBL/GenBank/DDBJ whole genome shotgun (WGS) entry which is preliminary data.</text>
</comment>
<keyword evidence="3" id="KW-1185">Reference proteome</keyword>
<evidence type="ECO:0000313" key="2">
    <source>
        <dbReference type="EMBL" id="KAJ7322796.1"/>
    </source>
</evidence>
<evidence type="ECO:0000313" key="3">
    <source>
        <dbReference type="Proteomes" id="UP001218218"/>
    </source>
</evidence>
<dbReference type="AlphaFoldDB" id="A0AAD7EHN9"/>
<feature type="compositionally biased region" description="Basic and acidic residues" evidence="1">
    <location>
        <begin position="205"/>
        <end position="214"/>
    </location>
</feature>
<accession>A0AAD7EHN9</accession>
<evidence type="ECO:0000256" key="1">
    <source>
        <dbReference type="SAM" id="MobiDB-lite"/>
    </source>
</evidence>
<protein>
    <submittedName>
        <fullName evidence="2">Uncharacterized protein</fullName>
    </submittedName>
</protein>
<organism evidence="2 3">
    <name type="scientific">Mycena albidolilacea</name>
    <dbReference type="NCBI Taxonomy" id="1033008"/>
    <lineage>
        <taxon>Eukaryota</taxon>
        <taxon>Fungi</taxon>
        <taxon>Dikarya</taxon>
        <taxon>Basidiomycota</taxon>
        <taxon>Agaricomycotina</taxon>
        <taxon>Agaricomycetes</taxon>
        <taxon>Agaricomycetidae</taxon>
        <taxon>Agaricales</taxon>
        <taxon>Marasmiineae</taxon>
        <taxon>Mycenaceae</taxon>
        <taxon>Mycena</taxon>
    </lineage>
</organism>
<gene>
    <name evidence="2" type="ORF">DFH08DRAFT_1029764</name>
</gene>
<name>A0AAD7EHN9_9AGAR</name>
<reference evidence="2" key="1">
    <citation type="submission" date="2023-03" db="EMBL/GenBank/DDBJ databases">
        <title>Massive genome expansion in bonnet fungi (Mycena s.s.) driven by repeated elements and novel gene families across ecological guilds.</title>
        <authorList>
            <consortium name="Lawrence Berkeley National Laboratory"/>
            <person name="Harder C.B."/>
            <person name="Miyauchi S."/>
            <person name="Viragh M."/>
            <person name="Kuo A."/>
            <person name="Thoen E."/>
            <person name="Andreopoulos B."/>
            <person name="Lu D."/>
            <person name="Skrede I."/>
            <person name="Drula E."/>
            <person name="Henrissat B."/>
            <person name="Morin E."/>
            <person name="Kohler A."/>
            <person name="Barry K."/>
            <person name="LaButti K."/>
            <person name="Morin E."/>
            <person name="Salamov A."/>
            <person name="Lipzen A."/>
            <person name="Mereny Z."/>
            <person name="Hegedus B."/>
            <person name="Baldrian P."/>
            <person name="Stursova M."/>
            <person name="Weitz H."/>
            <person name="Taylor A."/>
            <person name="Grigoriev I.V."/>
            <person name="Nagy L.G."/>
            <person name="Martin F."/>
            <person name="Kauserud H."/>
        </authorList>
    </citation>
    <scope>NUCLEOTIDE SEQUENCE</scope>
    <source>
        <strain evidence="2">CBHHK002</strain>
    </source>
</reference>
<dbReference type="EMBL" id="JARIHO010000048">
    <property type="protein sequence ID" value="KAJ7322796.1"/>
    <property type="molecule type" value="Genomic_DNA"/>
</dbReference>